<comment type="caution">
    <text evidence="1">The sequence shown here is derived from an EMBL/GenBank/DDBJ whole genome shotgun (WGS) entry which is preliminary data.</text>
</comment>
<dbReference type="Proteomes" id="UP000678276">
    <property type="component" value="Unassembled WGS sequence"/>
</dbReference>
<evidence type="ECO:0000313" key="2">
    <source>
        <dbReference type="Proteomes" id="UP000678276"/>
    </source>
</evidence>
<sequence>MARQNGTIRTGIGGWTFEPWDETFYPSDLPKKRQLGYAASKLTTIEVNGTFYRSQKPETFAKWTSEVPEGFVFSLKAPRFAVNRRVLAEGGESVERFVQSGIAELGEHLGPILWQFAATKQFDPEDFAAFLALLPDKIGGIALRHVVEPRHESFAVPEFTALCRKAGVAIVCADSDEHPQIADVTANFVYLRLQCGDESIDTCYPPSGLEEWARRLEIYAEGGEPGDLRKADPATPAEKTPRDVFAYFIRSGKPRAPHGAMALKDRLRKS</sequence>
<evidence type="ECO:0000313" key="1">
    <source>
        <dbReference type="EMBL" id="MBP0615366.1"/>
    </source>
</evidence>
<reference evidence="1 2" key="1">
    <citation type="submission" date="2021-04" db="EMBL/GenBank/DDBJ databases">
        <title>Whole genome sequence of Jiella sp. KSK16Y-1.</title>
        <authorList>
            <person name="Tuo L."/>
        </authorList>
    </citation>
    <scope>NUCLEOTIDE SEQUENCE [LARGE SCALE GENOMIC DNA]</scope>
    <source>
        <strain evidence="1 2">KSK16Y-1</strain>
    </source>
</reference>
<dbReference type="RefSeq" id="WP_209593763.1">
    <property type="nucleotide sequence ID" value="NZ_JAGJCF010000003.1"/>
</dbReference>
<keyword evidence="2" id="KW-1185">Reference proteome</keyword>
<gene>
    <name evidence="1" type="ORF">J6595_07225</name>
</gene>
<dbReference type="EMBL" id="JAGJCF010000003">
    <property type="protein sequence ID" value="MBP0615366.1"/>
    <property type="molecule type" value="Genomic_DNA"/>
</dbReference>
<dbReference type="InterPro" id="IPR036520">
    <property type="entry name" value="UPF0759_sf"/>
</dbReference>
<accession>A0ABS4BGQ3</accession>
<organism evidence="1 2">
    <name type="scientific">Jiella mangrovi</name>
    <dbReference type="NCBI Taxonomy" id="2821407"/>
    <lineage>
        <taxon>Bacteria</taxon>
        <taxon>Pseudomonadati</taxon>
        <taxon>Pseudomonadota</taxon>
        <taxon>Alphaproteobacteria</taxon>
        <taxon>Hyphomicrobiales</taxon>
        <taxon>Aurantimonadaceae</taxon>
        <taxon>Jiella</taxon>
    </lineage>
</organism>
<dbReference type="PANTHER" id="PTHR30348:SF4">
    <property type="entry name" value="DUF72 DOMAIN-CONTAINING PROTEIN"/>
    <property type="match status" value="1"/>
</dbReference>
<dbReference type="PANTHER" id="PTHR30348">
    <property type="entry name" value="UNCHARACTERIZED PROTEIN YECE"/>
    <property type="match status" value="1"/>
</dbReference>
<name>A0ABS4BGQ3_9HYPH</name>
<dbReference type="SUPFAM" id="SSF117396">
    <property type="entry name" value="TM1631-like"/>
    <property type="match status" value="1"/>
</dbReference>
<protein>
    <submittedName>
        <fullName evidence="1">DUF72 domain-containing protein</fullName>
    </submittedName>
</protein>
<dbReference type="Pfam" id="PF01904">
    <property type="entry name" value="DUF72"/>
    <property type="match status" value="1"/>
</dbReference>
<dbReference type="InterPro" id="IPR002763">
    <property type="entry name" value="DUF72"/>
</dbReference>
<dbReference type="Gene3D" id="3.20.20.410">
    <property type="entry name" value="Protein of unknown function UPF0759"/>
    <property type="match status" value="1"/>
</dbReference>
<proteinExistence type="predicted"/>